<reference evidence="2 3" key="1">
    <citation type="journal article" date="2017" name="BMC Genomics">
        <title>Chromosome level assembly and secondary metabolite potential of the parasitic fungus Cordyceps militaris.</title>
        <authorList>
            <person name="Kramer G.J."/>
            <person name="Nodwell J.R."/>
        </authorList>
    </citation>
    <scope>NUCLEOTIDE SEQUENCE [LARGE SCALE GENOMIC DNA]</scope>
    <source>
        <strain evidence="2 3">ATCC 34164</strain>
    </source>
</reference>
<sequence length="287" mass="31105">METLPSSATESRHLPHARNPAKSSSDPWESRRHLIRAVAKKLAAADDPLTCRRLGFACALDGGLAADAETPCPARAGKHASVRTHHFEAQLQGRGPASEEMLPGGRRVAAAAAAAASATRRPFKRDRRYYTPAELDDDVRLAKSSAVVVRMPDNRRAVRTEAAHEVADRAQLAALYETGLLYRDASPRDRRLTLDNIPHDEPMYVVRTAKPRRPRKHALGGGGGGLHLSFSDLGDEESLVQYVMALTASEADAAGASSTLSSPTLRAMQEMDDASLETWVVLDRESL</sequence>
<organism evidence="2 3">
    <name type="scientific">Cordyceps militaris</name>
    <name type="common">Caterpillar fungus</name>
    <name type="synonym">Clavaria militaris</name>
    <dbReference type="NCBI Taxonomy" id="73501"/>
    <lineage>
        <taxon>Eukaryota</taxon>
        <taxon>Fungi</taxon>
        <taxon>Dikarya</taxon>
        <taxon>Ascomycota</taxon>
        <taxon>Pezizomycotina</taxon>
        <taxon>Sordariomycetes</taxon>
        <taxon>Hypocreomycetidae</taxon>
        <taxon>Hypocreales</taxon>
        <taxon>Cordycipitaceae</taxon>
        <taxon>Cordyceps</taxon>
    </lineage>
</organism>
<protein>
    <submittedName>
        <fullName evidence="2">Uncharacterized protein</fullName>
    </submittedName>
</protein>
<dbReference type="Proteomes" id="UP000323067">
    <property type="component" value="Chromosome iv"/>
</dbReference>
<dbReference type="AlphaFoldDB" id="A0A2H4S7A4"/>
<gene>
    <name evidence="2" type="ORF">A9K55_002923</name>
</gene>
<feature type="region of interest" description="Disordered" evidence="1">
    <location>
        <begin position="1"/>
        <end position="30"/>
    </location>
</feature>
<dbReference type="VEuPathDB" id="FungiDB:A9K55_002923"/>
<evidence type="ECO:0000256" key="1">
    <source>
        <dbReference type="SAM" id="MobiDB-lite"/>
    </source>
</evidence>
<dbReference type="OrthoDB" id="5207704at2759"/>
<name>A0A2H4S7A4_CORMI</name>
<evidence type="ECO:0000313" key="2">
    <source>
        <dbReference type="EMBL" id="ATY58986.1"/>
    </source>
</evidence>
<dbReference type="VEuPathDB" id="FungiDB:CCM_05546"/>
<accession>A0A2H4S7A4</accession>
<dbReference type="EMBL" id="CP023322">
    <property type="protein sequence ID" value="ATY58986.1"/>
    <property type="molecule type" value="Genomic_DNA"/>
</dbReference>
<proteinExistence type="predicted"/>
<evidence type="ECO:0000313" key="3">
    <source>
        <dbReference type="Proteomes" id="UP000323067"/>
    </source>
</evidence>